<keyword evidence="1" id="KW-1133">Transmembrane helix</keyword>
<keyword evidence="1" id="KW-0812">Transmembrane</keyword>
<proteinExistence type="predicted"/>
<accession>A0A2N1NJN1</accession>
<dbReference type="AlphaFoldDB" id="A0A2N1NJN1"/>
<reference evidence="2 3" key="1">
    <citation type="submission" date="2016-04" db="EMBL/GenBank/DDBJ databases">
        <title>Genome analyses suggest a sexual origin of heterokaryosis in a supposedly ancient asexual fungus.</title>
        <authorList>
            <person name="Ropars J."/>
            <person name="Sedzielewska K."/>
            <person name="Noel J."/>
            <person name="Charron P."/>
            <person name="Farinelli L."/>
            <person name="Marton T."/>
            <person name="Kruger M."/>
            <person name="Pelin A."/>
            <person name="Brachmann A."/>
            <person name="Corradi N."/>
        </authorList>
    </citation>
    <scope>NUCLEOTIDE SEQUENCE [LARGE SCALE GENOMIC DNA]</scope>
    <source>
        <strain evidence="2 3">C2</strain>
    </source>
</reference>
<evidence type="ECO:0000313" key="3">
    <source>
        <dbReference type="Proteomes" id="UP000233469"/>
    </source>
</evidence>
<feature type="transmembrane region" description="Helical" evidence="1">
    <location>
        <begin position="22"/>
        <end position="41"/>
    </location>
</feature>
<organism evidence="2 3">
    <name type="scientific">Rhizophagus irregularis</name>
    <dbReference type="NCBI Taxonomy" id="588596"/>
    <lineage>
        <taxon>Eukaryota</taxon>
        <taxon>Fungi</taxon>
        <taxon>Fungi incertae sedis</taxon>
        <taxon>Mucoromycota</taxon>
        <taxon>Glomeromycotina</taxon>
        <taxon>Glomeromycetes</taxon>
        <taxon>Glomerales</taxon>
        <taxon>Glomeraceae</taxon>
        <taxon>Rhizophagus</taxon>
    </lineage>
</organism>
<protein>
    <submittedName>
        <fullName evidence="2">Uncharacterized protein</fullName>
    </submittedName>
</protein>
<evidence type="ECO:0000313" key="2">
    <source>
        <dbReference type="EMBL" id="PKK74083.1"/>
    </source>
</evidence>
<reference evidence="2 3" key="2">
    <citation type="submission" date="2017-10" db="EMBL/GenBank/DDBJ databases">
        <title>Extensive intraspecific genome diversity in a model arbuscular mycorrhizal fungus.</title>
        <authorList>
            <person name="Chen E.C.H."/>
            <person name="Morin E."/>
            <person name="Baudet D."/>
            <person name="Noel J."/>
            <person name="Ndikumana S."/>
            <person name="Charron P."/>
            <person name="St-Onge C."/>
            <person name="Giorgi J."/>
            <person name="Grigoriev I.V."/>
            <person name="Roux C."/>
            <person name="Martin F.M."/>
            <person name="Corradi N."/>
        </authorList>
    </citation>
    <scope>NUCLEOTIDE SEQUENCE [LARGE SCALE GENOMIC DNA]</scope>
    <source>
        <strain evidence="2 3">C2</strain>
    </source>
</reference>
<evidence type="ECO:0000256" key="1">
    <source>
        <dbReference type="SAM" id="Phobius"/>
    </source>
</evidence>
<dbReference type="EMBL" id="LLXL01000327">
    <property type="protein sequence ID" value="PKK74083.1"/>
    <property type="molecule type" value="Genomic_DNA"/>
</dbReference>
<name>A0A2N1NJN1_9GLOM</name>
<comment type="caution">
    <text evidence="2">The sequence shown here is derived from an EMBL/GenBank/DDBJ whole genome shotgun (WGS) entry which is preliminary data.</text>
</comment>
<keyword evidence="1" id="KW-0472">Membrane</keyword>
<gene>
    <name evidence="2" type="ORF">RhiirC2_739542</name>
</gene>
<sequence length="57" mass="6986">MTYMNELIDQNVRTGYVESHEIIFRIFDILISIIIKTILFFRKKNRNLINWKIKITK</sequence>
<dbReference type="Proteomes" id="UP000233469">
    <property type="component" value="Unassembled WGS sequence"/>
</dbReference>